<evidence type="ECO:0008006" key="3">
    <source>
        <dbReference type="Google" id="ProtNLM"/>
    </source>
</evidence>
<organism evidence="1 2">
    <name type="scientific">Sandaracinus amylolyticus</name>
    <dbReference type="NCBI Taxonomy" id="927083"/>
    <lineage>
        <taxon>Bacteria</taxon>
        <taxon>Pseudomonadati</taxon>
        <taxon>Myxococcota</taxon>
        <taxon>Polyangia</taxon>
        <taxon>Polyangiales</taxon>
        <taxon>Sandaracinaceae</taxon>
        <taxon>Sandaracinus</taxon>
    </lineage>
</organism>
<keyword evidence="2" id="KW-1185">Reference proteome</keyword>
<dbReference type="Gene3D" id="3.40.30.10">
    <property type="entry name" value="Glutaredoxin"/>
    <property type="match status" value="1"/>
</dbReference>
<dbReference type="AlphaFoldDB" id="A0A0F6YN46"/>
<accession>A0A0F6YN46</accession>
<dbReference type="RefSeq" id="WP_053237794.1">
    <property type="nucleotide sequence ID" value="NZ_CP011125.1"/>
</dbReference>
<sequence>MPNCDISSLDIELESSSGGRRRLSEHRGRVVVVFWEDRDHLGDNRALKDALSAIAQDRELGRELSIVAIGDVNAFDFAPARNVVRAAIAAIARTIGVEILFDWQGAMTAAPFSFVRGESNVLVIDREGRALLRCTGALDPSQQRRVLDRVRGAIGPRTRVAA</sequence>
<dbReference type="OrthoDB" id="5381758at2"/>
<proteinExistence type="predicted"/>
<dbReference type="STRING" id="927083.DB32_008019"/>
<protein>
    <recommendedName>
        <fullName evidence="3">Alkyl hydroperoxide reductase subunit C/ Thiol specific antioxidant domain-containing protein</fullName>
    </recommendedName>
</protein>
<dbReference type="InterPro" id="IPR036249">
    <property type="entry name" value="Thioredoxin-like_sf"/>
</dbReference>
<dbReference type="SUPFAM" id="SSF52833">
    <property type="entry name" value="Thioredoxin-like"/>
    <property type="match status" value="1"/>
</dbReference>
<gene>
    <name evidence="1" type="ORF">DB32_008019</name>
</gene>
<dbReference type="Proteomes" id="UP000034883">
    <property type="component" value="Chromosome"/>
</dbReference>
<evidence type="ECO:0000313" key="2">
    <source>
        <dbReference type="Proteomes" id="UP000034883"/>
    </source>
</evidence>
<name>A0A0F6YN46_9BACT</name>
<reference evidence="1 2" key="1">
    <citation type="submission" date="2015-03" db="EMBL/GenBank/DDBJ databases">
        <title>Genome assembly of Sandaracinus amylolyticus DSM 53668.</title>
        <authorList>
            <person name="Sharma G."/>
            <person name="Subramanian S."/>
        </authorList>
    </citation>
    <scope>NUCLEOTIDE SEQUENCE [LARGE SCALE GENOMIC DNA]</scope>
    <source>
        <strain evidence="1 2">DSM 53668</strain>
    </source>
</reference>
<evidence type="ECO:0000313" key="1">
    <source>
        <dbReference type="EMBL" id="AKF10870.1"/>
    </source>
</evidence>
<dbReference type="EMBL" id="CP011125">
    <property type="protein sequence ID" value="AKF10870.1"/>
    <property type="molecule type" value="Genomic_DNA"/>
</dbReference>
<dbReference type="KEGG" id="samy:DB32_008019"/>